<feature type="region of interest" description="Disordered" evidence="1">
    <location>
        <begin position="210"/>
        <end position="242"/>
    </location>
</feature>
<evidence type="ECO:0000256" key="1">
    <source>
        <dbReference type="SAM" id="MobiDB-lite"/>
    </source>
</evidence>
<organism evidence="2 3">
    <name type="scientific">Myodes glareolus</name>
    <name type="common">Bank vole</name>
    <name type="synonym">Clethrionomys glareolus</name>
    <dbReference type="NCBI Taxonomy" id="447135"/>
    <lineage>
        <taxon>Eukaryota</taxon>
        <taxon>Metazoa</taxon>
        <taxon>Chordata</taxon>
        <taxon>Craniata</taxon>
        <taxon>Vertebrata</taxon>
        <taxon>Euteleostomi</taxon>
        <taxon>Mammalia</taxon>
        <taxon>Eutheria</taxon>
        <taxon>Euarchontoglires</taxon>
        <taxon>Glires</taxon>
        <taxon>Rodentia</taxon>
        <taxon>Myomorpha</taxon>
        <taxon>Muroidea</taxon>
        <taxon>Cricetidae</taxon>
        <taxon>Arvicolinae</taxon>
        <taxon>Myodes</taxon>
    </lineage>
</organism>
<dbReference type="AlphaFoldDB" id="A0AAW0H2K4"/>
<feature type="non-terminal residue" evidence="2">
    <location>
        <position position="1"/>
    </location>
</feature>
<accession>A0AAW0H2K4</accession>
<gene>
    <name evidence="2" type="ORF">U0070_012532</name>
</gene>
<sequence length="242" mass="27182">LPVSITSTLPLHSGNGKSSLEHQPIHSGAFQFTWKNYPHLTPLPNTMIRGLSYLKMDACITRLASWTMMISGPYVMHPLLVAALPMLVNCRSGELRRSKYISTKKSYITGKTITTNTKGNARCSSKTEAIQRFQYHQAREKLKDESNVGAAEDELEPERLWHENYPEAETVSFHLLSLVEVSPSPQPRLLGVISPRRLLIHRPSEKQTCKLKSSSRRIVRENPLAPGTSQKPAVPFQQGDLE</sequence>
<keyword evidence="3" id="KW-1185">Reference proteome</keyword>
<evidence type="ECO:0000313" key="3">
    <source>
        <dbReference type="Proteomes" id="UP001488838"/>
    </source>
</evidence>
<feature type="non-terminal residue" evidence="2">
    <location>
        <position position="242"/>
    </location>
</feature>
<dbReference type="EMBL" id="JBBHLL010000903">
    <property type="protein sequence ID" value="KAK7797094.1"/>
    <property type="molecule type" value="Genomic_DNA"/>
</dbReference>
<dbReference type="Proteomes" id="UP001488838">
    <property type="component" value="Unassembled WGS sequence"/>
</dbReference>
<protein>
    <submittedName>
        <fullName evidence="2">Uncharacterized protein</fullName>
    </submittedName>
</protein>
<comment type="caution">
    <text evidence="2">The sequence shown here is derived from an EMBL/GenBank/DDBJ whole genome shotgun (WGS) entry which is preliminary data.</text>
</comment>
<name>A0AAW0H2K4_MYOGA</name>
<evidence type="ECO:0000313" key="2">
    <source>
        <dbReference type="EMBL" id="KAK7797094.1"/>
    </source>
</evidence>
<reference evidence="2 3" key="1">
    <citation type="journal article" date="2023" name="bioRxiv">
        <title>Conserved and derived expression patterns and positive selection on dental genes reveal complex evolutionary context of ever-growing rodent molars.</title>
        <authorList>
            <person name="Calamari Z.T."/>
            <person name="Song A."/>
            <person name="Cohen E."/>
            <person name="Akter M."/>
            <person name="Roy R.D."/>
            <person name="Hallikas O."/>
            <person name="Christensen M.M."/>
            <person name="Li P."/>
            <person name="Marangoni P."/>
            <person name="Jernvall J."/>
            <person name="Klein O.D."/>
        </authorList>
    </citation>
    <scope>NUCLEOTIDE SEQUENCE [LARGE SCALE GENOMIC DNA]</scope>
    <source>
        <strain evidence="2">V071</strain>
    </source>
</reference>
<proteinExistence type="predicted"/>